<organism evidence="2 3">
    <name type="scientific">Halocaridina rubra</name>
    <name type="common">Hawaiian red shrimp</name>
    <dbReference type="NCBI Taxonomy" id="373956"/>
    <lineage>
        <taxon>Eukaryota</taxon>
        <taxon>Metazoa</taxon>
        <taxon>Ecdysozoa</taxon>
        <taxon>Arthropoda</taxon>
        <taxon>Crustacea</taxon>
        <taxon>Multicrustacea</taxon>
        <taxon>Malacostraca</taxon>
        <taxon>Eumalacostraca</taxon>
        <taxon>Eucarida</taxon>
        <taxon>Decapoda</taxon>
        <taxon>Pleocyemata</taxon>
        <taxon>Caridea</taxon>
        <taxon>Atyoidea</taxon>
        <taxon>Atyidae</taxon>
        <taxon>Halocaridina</taxon>
    </lineage>
</organism>
<name>A0AAN8XFQ5_HALRR</name>
<evidence type="ECO:0000313" key="2">
    <source>
        <dbReference type="EMBL" id="KAK7077374.1"/>
    </source>
</evidence>
<reference evidence="2 3" key="1">
    <citation type="submission" date="2023-11" db="EMBL/GenBank/DDBJ databases">
        <title>Halocaridina rubra genome assembly.</title>
        <authorList>
            <person name="Smith C."/>
        </authorList>
    </citation>
    <scope>NUCLEOTIDE SEQUENCE [LARGE SCALE GENOMIC DNA]</scope>
    <source>
        <strain evidence="2">EP-1</strain>
        <tissue evidence="2">Whole</tissue>
    </source>
</reference>
<protein>
    <recommendedName>
        <fullName evidence="1">Fibronectin type-III domain-containing protein</fullName>
    </recommendedName>
</protein>
<evidence type="ECO:0000259" key="1">
    <source>
        <dbReference type="PROSITE" id="PS50853"/>
    </source>
</evidence>
<keyword evidence="3" id="KW-1185">Reference proteome</keyword>
<accession>A0AAN8XFQ5</accession>
<dbReference type="InterPro" id="IPR036116">
    <property type="entry name" value="FN3_sf"/>
</dbReference>
<dbReference type="Proteomes" id="UP001381693">
    <property type="component" value="Unassembled WGS sequence"/>
</dbReference>
<dbReference type="EMBL" id="JAXCGZ010009067">
    <property type="protein sequence ID" value="KAK7077374.1"/>
    <property type="molecule type" value="Genomic_DNA"/>
</dbReference>
<dbReference type="AlphaFoldDB" id="A0AAN8XFQ5"/>
<dbReference type="Gene3D" id="2.60.40.10">
    <property type="entry name" value="Immunoglobulins"/>
    <property type="match status" value="1"/>
</dbReference>
<dbReference type="PROSITE" id="PS50853">
    <property type="entry name" value="FN3"/>
    <property type="match status" value="1"/>
</dbReference>
<dbReference type="InterPro" id="IPR003961">
    <property type="entry name" value="FN3_dom"/>
</dbReference>
<evidence type="ECO:0000313" key="3">
    <source>
        <dbReference type="Proteomes" id="UP001381693"/>
    </source>
</evidence>
<feature type="domain" description="Fibronectin type-III" evidence="1">
    <location>
        <begin position="102"/>
        <end position="195"/>
    </location>
</feature>
<proteinExistence type="predicted"/>
<dbReference type="InterPro" id="IPR013783">
    <property type="entry name" value="Ig-like_fold"/>
</dbReference>
<comment type="caution">
    <text evidence="2">The sequence shown here is derived from an EMBL/GenBank/DDBJ whole genome shotgun (WGS) entry which is preliminary data.</text>
</comment>
<gene>
    <name evidence="2" type="ORF">SK128_023066</name>
</gene>
<dbReference type="CDD" id="cd00063">
    <property type="entry name" value="FN3"/>
    <property type="match status" value="1"/>
</dbReference>
<sequence length="195" mass="21327">MTLLGSYQVHDPNYNYDIMNTNNKSFVFVHRITENNTLVLGNLESHALYTIGVVACLAPIRCFVPSNSAENYIDYVPCKLCSSVPAYTAAITVAGNTSDIIPEGSVKAEVENGTQSVKVSWLPPSTTNGDILSYHIEYTLNDVSDIILYCMTPTKMYFRLLSLCKTEPTLLAASTANSYHYATNAAAQSTSFQGL</sequence>
<dbReference type="SUPFAM" id="SSF49265">
    <property type="entry name" value="Fibronectin type III"/>
    <property type="match status" value="1"/>
</dbReference>